<feature type="domain" description="Pseudouridine synthase RsuA/RluA-like" evidence="3">
    <location>
        <begin position="143"/>
        <end position="310"/>
    </location>
</feature>
<keyword evidence="5" id="KW-1185">Reference proteome</keyword>
<dbReference type="InterPro" id="IPR050188">
    <property type="entry name" value="RluA_PseudoU_synthase"/>
</dbReference>
<evidence type="ECO:0000313" key="4">
    <source>
        <dbReference type="EMBL" id="KAK9838326.1"/>
    </source>
</evidence>
<evidence type="ECO:0000259" key="3">
    <source>
        <dbReference type="Pfam" id="PF00849"/>
    </source>
</evidence>
<dbReference type="EMBL" id="JALJOU010000019">
    <property type="protein sequence ID" value="KAK9838326.1"/>
    <property type="molecule type" value="Genomic_DNA"/>
</dbReference>
<dbReference type="InterPro" id="IPR006224">
    <property type="entry name" value="PsdUridine_synth_RluA-like_CS"/>
</dbReference>
<accession>A0AAW1RY50</accession>
<dbReference type="PROSITE" id="PS01129">
    <property type="entry name" value="PSI_RLU"/>
    <property type="match status" value="1"/>
</dbReference>
<dbReference type="InterPro" id="IPR006145">
    <property type="entry name" value="PsdUridine_synth_RsuA/RluA"/>
</dbReference>
<dbReference type="AlphaFoldDB" id="A0AAW1RY50"/>
<comment type="similarity">
    <text evidence="2">Belongs to the pseudouridine synthase RluA family.</text>
</comment>
<evidence type="ECO:0000256" key="1">
    <source>
        <dbReference type="ARBA" id="ARBA00000073"/>
    </source>
</evidence>
<proteinExistence type="inferred from homology"/>
<dbReference type="PANTHER" id="PTHR21600:SF87">
    <property type="entry name" value="RNA PSEUDOURIDYLATE SYNTHASE DOMAIN-CONTAINING PROTEIN 1"/>
    <property type="match status" value="1"/>
</dbReference>
<gene>
    <name evidence="4" type="ORF">WJX81_004825</name>
</gene>
<sequence length="372" mass="40402">MASSAIKNRRPTRRGSLEPFICPACGNASYLLPALWRHLGRCCPDLWAGPEEWQVVGSEPAAVRELLRAAAAREAAQRANTLQVSFCETDADGAYIRRDVHEVAALLSLPVLRAAELLRRAKRDIPLVADAEPVQVLYEDDFVIAVSKPPGLITAPKHRHVGGSLLNRVITHLGRPPLPVHRLDQDTSGVVLFCKDRATCPRVHAQFQQQRVQKRYLAVALGRPQQGTWTEEGPIGFHPSVKVARTVTSGGQPSQTDFQVLAGRDVDFSADASPSMTGPALPSELTRGATLVSCRPRTGRTHQIRVHLAAAGHPILGDDVYGARVPWAPRMLLHAAELELAHPATGQPLRVAAPLPDDFLRALDVLGLRGDL</sequence>
<dbReference type="GO" id="GO:0009982">
    <property type="term" value="F:pseudouridine synthase activity"/>
    <property type="evidence" value="ECO:0007669"/>
    <property type="project" value="InterPro"/>
</dbReference>
<protein>
    <recommendedName>
        <fullName evidence="3">Pseudouridine synthase RsuA/RluA-like domain-containing protein</fullName>
    </recommendedName>
</protein>
<dbReference type="Gene3D" id="3.30.2350.10">
    <property type="entry name" value="Pseudouridine synthase"/>
    <property type="match status" value="1"/>
</dbReference>
<dbReference type="Proteomes" id="UP001445335">
    <property type="component" value="Unassembled WGS sequence"/>
</dbReference>
<dbReference type="PANTHER" id="PTHR21600">
    <property type="entry name" value="MITOCHONDRIAL RNA PSEUDOURIDINE SYNTHASE"/>
    <property type="match status" value="1"/>
</dbReference>
<dbReference type="InterPro" id="IPR020103">
    <property type="entry name" value="PsdUridine_synth_cat_dom_sf"/>
</dbReference>
<dbReference type="SUPFAM" id="SSF55120">
    <property type="entry name" value="Pseudouridine synthase"/>
    <property type="match status" value="1"/>
</dbReference>
<evidence type="ECO:0000256" key="2">
    <source>
        <dbReference type="ARBA" id="ARBA00010876"/>
    </source>
</evidence>
<reference evidence="4 5" key="1">
    <citation type="journal article" date="2024" name="Nat. Commun.">
        <title>Phylogenomics reveals the evolutionary origins of lichenization in chlorophyte algae.</title>
        <authorList>
            <person name="Puginier C."/>
            <person name="Libourel C."/>
            <person name="Otte J."/>
            <person name="Skaloud P."/>
            <person name="Haon M."/>
            <person name="Grisel S."/>
            <person name="Petersen M."/>
            <person name="Berrin J.G."/>
            <person name="Delaux P.M."/>
            <person name="Dal Grande F."/>
            <person name="Keller J."/>
        </authorList>
    </citation>
    <scope>NUCLEOTIDE SEQUENCE [LARGE SCALE GENOMIC DNA]</scope>
    <source>
        <strain evidence="4 5">SAG 245.80</strain>
    </source>
</reference>
<dbReference type="Pfam" id="PF00849">
    <property type="entry name" value="PseudoU_synth_2"/>
    <property type="match status" value="1"/>
</dbReference>
<comment type="caution">
    <text evidence="4">The sequence shown here is derived from an EMBL/GenBank/DDBJ whole genome shotgun (WGS) entry which is preliminary data.</text>
</comment>
<dbReference type="GO" id="GO:0003723">
    <property type="term" value="F:RNA binding"/>
    <property type="evidence" value="ECO:0007669"/>
    <property type="project" value="InterPro"/>
</dbReference>
<dbReference type="CDD" id="cd02869">
    <property type="entry name" value="PseudoU_synth_RluA_like"/>
    <property type="match status" value="1"/>
</dbReference>
<name>A0AAW1RY50_9CHLO</name>
<dbReference type="GO" id="GO:0000455">
    <property type="term" value="P:enzyme-directed rRNA pseudouridine synthesis"/>
    <property type="evidence" value="ECO:0007669"/>
    <property type="project" value="TreeGrafter"/>
</dbReference>
<comment type="catalytic activity">
    <reaction evidence="1">
        <text>a uridine in RNA = a pseudouridine in RNA</text>
        <dbReference type="Rhea" id="RHEA:48348"/>
        <dbReference type="Rhea" id="RHEA-COMP:12068"/>
        <dbReference type="Rhea" id="RHEA-COMP:12069"/>
        <dbReference type="ChEBI" id="CHEBI:65314"/>
        <dbReference type="ChEBI" id="CHEBI:65315"/>
    </reaction>
</comment>
<evidence type="ECO:0000313" key="5">
    <source>
        <dbReference type="Proteomes" id="UP001445335"/>
    </source>
</evidence>
<organism evidence="4 5">
    <name type="scientific">Elliptochloris bilobata</name>
    <dbReference type="NCBI Taxonomy" id="381761"/>
    <lineage>
        <taxon>Eukaryota</taxon>
        <taxon>Viridiplantae</taxon>
        <taxon>Chlorophyta</taxon>
        <taxon>core chlorophytes</taxon>
        <taxon>Trebouxiophyceae</taxon>
        <taxon>Trebouxiophyceae incertae sedis</taxon>
        <taxon>Elliptochloris clade</taxon>
        <taxon>Elliptochloris</taxon>
    </lineage>
</organism>